<dbReference type="AlphaFoldDB" id="A0AAD9IS20"/>
<name>A0AAD9IS20_9ANNE</name>
<protein>
    <submittedName>
        <fullName evidence="1">Uncharacterized protein</fullName>
    </submittedName>
</protein>
<accession>A0AAD9IS20</accession>
<reference evidence="1" key="1">
    <citation type="journal article" date="2023" name="Mol. Biol. Evol.">
        <title>Third-Generation Sequencing Reveals the Adaptive Role of the Epigenome in Three Deep-Sea Polychaetes.</title>
        <authorList>
            <person name="Perez M."/>
            <person name="Aroh O."/>
            <person name="Sun Y."/>
            <person name="Lan Y."/>
            <person name="Juniper S.K."/>
            <person name="Young C.R."/>
            <person name="Angers B."/>
            <person name="Qian P.Y."/>
        </authorList>
    </citation>
    <scope>NUCLEOTIDE SEQUENCE</scope>
    <source>
        <strain evidence="1">P08H-3</strain>
    </source>
</reference>
<feature type="non-terminal residue" evidence="1">
    <location>
        <position position="1"/>
    </location>
</feature>
<dbReference type="GO" id="GO:0005794">
    <property type="term" value="C:Golgi apparatus"/>
    <property type="evidence" value="ECO:0007669"/>
    <property type="project" value="TreeGrafter"/>
</dbReference>
<dbReference type="Proteomes" id="UP001208570">
    <property type="component" value="Unassembled WGS sequence"/>
</dbReference>
<gene>
    <name evidence="1" type="ORF">LSH36_2163g00005</name>
</gene>
<evidence type="ECO:0000313" key="2">
    <source>
        <dbReference type="Proteomes" id="UP001208570"/>
    </source>
</evidence>
<organism evidence="1 2">
    <name type="scientific">Paralvinella palmiformis</name>
    <dbReference type="NCBI Taxonomy" id="53620"/>
    <lineage>
        <taxon>Eukaryota</taxon>
        <taxon>Metazoa</taxon>
        <taxon>Spiralia</taxon>
        <taxon>Lophotrochozoa</taxon>
        <taxon>Annelida</taxon>
        <taxon>Polychaeta</taxon>
        <taxon>Sedentaria</taxon>
        <taxon>Canalipalpata</taxon>
        <taxon>Terebellida</taxon>
        <taxon>Terebelliformia</taxon>
        <taxon>Alvinellidae</taxon>
        <taxon>Paralvinella</taxon>
    </lineage>
</organism>
<dbReference type="InterPro" id="IPR052636">
    <property type="entry name" value="UDP-D-xylose:L-fucose_XylT"/>
</dbReference>
<dbReference type="EMBL" id="JAODUP010002154">
    <property type="protein sequence ID" value="KAK2138980.1"/>
    <property type="molecule type" value="Genomic_DNA"/>
</dbReference>
<dbReference type="PANTHER" id="PTHR47032:SF1">
    <property type="entry name" value="UDP-D-XYLOSE:L-FUCOSE ALPHA-1,3-D-XYLOSYLTRANSFERASE-RELATED"/>
    <property type="match status" value="1"/>
</dbReference>
<dbReference type="GO" id="GO:0016757">
    <property type="term" value="F:glycosyltransferase activity"/>
    <property type="evidence" value="ECO:0007669"/>
    <property type="project" value="TreeGrafter"/>
</dbReference>
<evidence type="ECO:0000313" key="1">
    <source>
        <dbReference type="EMBL" id="KAK2138980.1"/>
    </source>
</evidence>
<sequence>MYAQAEATNETAKLEKIIVSALTNKEYNAELTKYASKENVIILALTDSSFLDMAFNFYETSIQSTRRLIFFLVKKVCLFIRRWDLQGALNNELKAAVIKNNTSFSNFSQIQILDDNKYQNRRKYFLRGHRFYHDSATCPQCIIVHNNWIISTEAKRYRFREVLLWSYDENGYFSNSTTKYLMYSNVPYTINSSNIELDALKTALYLSHVLNRVVILPRFHVTNKEEERTLNNWIKIACLDYHFYEKYRENVFLLHPKVPPAIKKDQTSTFWIKTEESMTILGYLPPNVTSLTLSSNKKISAQIIEHWFGGQRSAVLNLHSLYGIYNTKYMPNTNDTE</sequence>
<dbReference type="PANTHER" id="PTHR47032">
    <property type="entry name" value="UDP-D-XYLOSE:L-FUCOSE ALPHA-1,3-D-XYLOSYLTRANSFERASE-RELATED"/>
    <property type="match status" value="1"/>
</dbReference>
<keyword evidence="2" id="KW-1185">Reference proteome</keyword>
<proteinExistence type="predicted"/>
<comment type="caution">
    <text evidence="1">The sequence shown here is derived from an EMBL/GenBank/DDBJ whole genome shotgun (WGS) entry which is preliminary data.</text>
</comment>